<dbReference type="AlphaFoldDB" id="A0A2K8Z3L0"/>
<evidence type="ECO:0008006" key="3">
    <source>
        <dbReference type="Google" id="ProtNLM"/>
    </source>
</evidence>
<protein>
    <recommendedName>
        <fullName evidence="3">Lipid A biosynthesis acyltransferase</fullName>
    </recommendedName>
</protein>
<dbReference type="KEGG" id="spir:CWM47_22845"/>
<evidence type="ECO:0000313" key="1">
    <source>
        <dbReference type="EMBL" id="AUD04431.1"/>
    </source>
</evidence>
<keyword evidence="2" id="KW-1185">Reference proteome</keyword>
<dbReference type="RefSeq" id="WP_100990497.1">
    <property type="nucleotide sequence ID" value="NZ_CP025096.1"/>
</dbReference>
<dbReference type="Proteomes" id="UP000232883">
    <property type="component" value="Chromosome"/>
</dbReference>
<reference evidence="1 2" key="1">
    <citation type="submission" date="2017-11" db="EMBL/GenBank/DDBJ databases">
        <title>Taxonomic description and genome sequences of Spirosoma HA7 sp. nov., isolated from pollen microhabitat of Corylus avellana.</title>
        <authorList>
            <person name="Ambika Manirajan B."/>
            <person name="Suarez C."/>
            <person name="Ratering S."/>
            <person name="Geissler-Plaum R."/>
            <person name="Cardinale M."/>
            <person name="Sylvia S."/>
        </authorList>
    </citation>
    <scope>NUCLEOTIDE SEQUENCE [LARGE SCALE GENOMIC DNA]</scope>
    <source>
        <strain evidence="1 2">HA7</strain>
    </source>
</reference>
<proteinExistence type="predicted"/>
<gene>
    <name evidence="1" type="ORF">CWM47_22845</name>
</gene>
<sequence length="422" mass="47776">MISSTELITPYRKTVRAAYQAATEAVTIRENMKMQAGQRKDFQFLAANLAHFMPHIHASDYEAIYRQILIYHLLSKSYPADVNVGSMDDMRVEGDTAFLDPQAGRTARIFCSFHMGGYQSVMALLANAGYSLSVVTTRVFYDTQRDTIDRIAREINSFKGTELTIQLLNAESTDIGKQMAMSLASGRSILILLDGNTGIGGAHHRDSRQLRVPFLNQTIFSRTGVATLSHAFKVPIIPVTSYYVHIDGIPIPHYHCSPAITPGLLAMPQDEYVRHATSVMYQVLADRVGQYVDQWENWFYVHKFLDTDALVAQALPAREEPINPVAKLFFDNHRFGLFKLESDGYLFDKLTYLAYPLTSSVYNWLSDLSTNVYLGQSMTDMLSQQPASVINRFYQLRSLIYYHEASSFDVYKQPLVELEPHC</sequence>
<evidence type="ECO:0000313" key="2">
    <source>
        <dbReference type="Proteomes" id="UP000232883"/>
    </source>
</evidence>
<accession>A0A2K8Z3L0</accession>
<dbReference type="OrthoDB" id="1373292at2"/>
<dbReference type="EMBL" id="CP025096">
    <property type="protein sequence ID" value="AUD04431.1"/>
    <property type="molecule type" value="Genomic_DNA"/>
</dbReference>
<name>A0A2K8Z3L0_9BACT</name>
<organism evidence="1 2">
    <name type="scientific">Spirosoma pollinicola</name>
    <dbReference type="NCBI Taxonomy" id="2057025"/>
    <lineage>
        <taxon>Bacteria</taxon>
        <taxon>Pseudomonadati</taxon>
        <taxon>Bacteroidota</taxon>
        <taxon>Cytophagia</taxon>
        <taxon>Cytophagales</taxon>
        <taxon>Cytophagaceae</taxon>
        <taxon>Spirosoma</taxon>
    </lineage>
</organism>